<evidence type="ECO:0000313" key="7">
    <source>
        <dbReference type="EMBL" id="CAB3257789.1"/>
    </source>
</evidence>
<dbReference type="PROSITE" id="PS50929">
    <property type="entry name" value="ABC_TM1F"/>
    <property type="match status" value="1"/>
</dbReference>
<organism evidence="7 8">
    <name type="scientific">Arctia plantaginis</name>
    <name type="common">Wood tiger moth</name>
    <name type="synonym">Phalaena plantaginis</name>
    <dbReference type="NCBI Taxonomy" id="874455"/>
    <lineage>
        <taxon>Eukaryota</taxon>
        <taxon>Metazoa</taxon>
        <taxon>Ecdysozoa</taxon>
        <taxon>Arthropoda</taxon>
        <taxon>Hexapoda</taxon>
        <taxon>Insecta</taxon>
        <taxon>Pterygota</taxon>
        <taxon>Neoptera</taxon>
        <taxon>Endopterygota</taxon>
        <taxon>Lepidoptera</taxon>
        <taxon>Glossata</taxon>
        <taxon>Ditrysia</taxon>
        <taxon>Noctuoidea</taxon>
        <taxon>Erebidae</taxon>
        <taxon>Arctiinae</taxon>
        <taxon>Arctia</taxon>
    </lineage>
</organism>
<comment type="caution">
    <text evidence="7">The sequence shown here is derived from an EMBL/GenBank/DDBJ whole genome shotgun (WGS) entry which is preliminary data.</text>
</comment>
<keyword evidence="3 5" id="KW-1133">Transmembrane helix</keyword>
<reference evidence="7 8" key="1">
    <citation type="submission" date="2020-04" db="EMBL/GenBank/DDBJ databases">
        <authorList>
            <person name="Wallbank WR R."/>
            <person name="Pardo Diaz C."/>
            <person name="Kozak K."/>
            <person name="Martin S."/>
            <person name="Jiggins C."/>
            <person name="Moest M."/>
            <person name="Warren A I."/>
            <person name="Byers J.R.P. K."/>
            <person name="Montejo-Kovacevich G."/>
            <person name="Yen C E."/>
        </authorList>
    </citation>
    <scope>NUCLEOTIDE SEQUENCE [LARGE SCALE GENOMIC DNA]</scope>
</reference>
<feature type="transmembrane region" description="Helical" evidence="5">
    <location>
        <begin position="106"/>
        <end position="137"/>
    </location>
</feature>
<evidence type="ECO:0000313" key="8">
    <source>
        <dbReference type="Proteomes" id="UP000494256"/>
    </source>
</evidence>
<evidence type="ECO:0000256" key="1">
    <source>
        <dbReference type="ARBA" id="ARBA00004141"/>
    </source>
</evidence>
<dbReference type="SUPFAM" id="SSF90123">
    <property type="entry name" value="ABC transporter transmembrane region"/>
    <property type="match status" value="1"/>
</dbReference>
<dbReference type="GO" id="GO:0005524">
    <property type="term" value="F:ATP binding"/>
    <property type="evidence" value="ECO:0007669"/>
    <property type="project" value="InterPro"/>
</dbReference>
<dbReference type="EMBL" id="CADEBD010000557">
    <property type="protein sequence ID" value="CAB3257789.1"/>
    <property type="molecule type" value="Genomic_DNA"/>
</dbReference>
<evidence type="ECO:0000256" key="4">
    <source>
        <dbReference type="ARBA" id="ARBA00023136"/>
    </source>
</evidence>
<evidence type="ECO:0000256" key="2">
    <source>
        <dbReference type="ARBA" id="ARBA00022692"/>
    </source>
</evidence>
<name>A0A8S1BD43_ARCPL</name>
<evidence type="ECO:0000256" key="5">
    <source>
        <dbReference type="SAM" id="Phobius"/>
    </source>
</evidence>
<dbReference type="GO" id="GO:0140359">
    <property type="term" value="F:ABC-type transporter activity"/>
    <property type="evidence" value="ECO:0007669"/>
    <property type="project" value="InterPro"/>
</dbReference>
<dbReference type="InterPro" id="IPR039421">
    <property type="entry name" value="Type_1_exporter"/>
</dbReference>
<evidence type="ECO:0000259" key="6">
    <source>
        <dbReference type="PROSITE" id="PS50929"/>
    </source>
</evidence>
<dbReference type="Proteomes" id="UP000494256">
    <property type="component" value="Unassembled WGS sequence"/>
</dbReference>
<dbReference type="Gene3D" id="1.20.1560.10">
    <property type="entry name" value="ABC transporter type 1, transmembrane domain"/>
    <property type="match status" value="1"/>
</dbReference>
<dbReference type="InterPro" id="IPR036640">
    <property type="entry name" value="ABC1_TM_sf"/>
</dbReference>
<dbReference type="OrthoDB" id="296386at2759"/>
<dbReference type="AlphaFoldDB" id="A0A8S1BD43"/>
<accession>A0A8S1BD43</accession>
<evidence type="ECO:0000256" key="3">
    <source>
        <dbReference type="ARBA" id="ARBA00022989"/>
    </source>
</evidence>
<dbReference type="InterPro" id="IPR011527">
    <property type="entry name" value="ABC1_TM_dom"/>
</dbReference>
<dbReference type="GO" id="GO:0016020">
    <property type="term" value="C:membrane"/>
    <property type="evidence" value="ECO:0007669"/>
    <property type="project" value="UniProtKB-SubCell"/>
</dbReference>
<dbReference type="PANTHER" id="PTHR43394">
    <property type="entry name" value="ATP-DEPENDENT PERMEASE MDL1, MITOCHONDRIAL"/>
    <property type="match status" value="1"/>
</dbReference>
<gene>
    <name evidence="7" type="ORF">APLA_LOCUS16013</name>
</gene>
<feature type="domain" description="ABC transmembrane type-1" evidence="6">
    <location>
        <begin position="1"/>
        <end position="141"/>
    </location>
</feature>
<sequence length="148" mass="16774">MRDLASENLESVVDTVRGYALIFVGIGVFSGVMNFITVFFYAIAGEHLTERLRQLLFEKILQLEIAFFDDKRHSTGALCAKTVRRISCSTRGHGSKNRYSITSSRYVFVCLVLALIYEWRVGLVALSFVPVIMVVLYKQGKNDLLRVD</sequence>
<keyword evidence="4 5" id="KW-0472">Membrane</keyword>
<protein>
    <recommendedName>
        <fullName evidence="6">ABC transmembrane type-1 domain-containing protein</fullName>
    </recommendedName>
</protein>
<feature type="transmembrane region" description="Helical" evidence="5">
    <location>
        <begin position="20"/>
        <end position="44"/>
    </location>
</feature>
<keyword evidence="2 5" id="KW-0812">Transmembrane</keyword>
<proteinExistence type="predicted"/>
<dbReference type="Pfam" id="PF00664">
    <property type="entry name" value="ABC_membrane"/>
    <property type="match status" value="1"/>
</dbReference>
<comment type="subcellular location">
    <subcellularLocation>
        <location evidence="1">Membrane</location>
        <topology evidence="1">Multi-pass membrane protein</topology>
    </subcellularLocation>
</comment>